<protein>
    <recommendedName>
        <fullName evidence="3">Phosphatase</fullName>
    </recommendedName>
</protein>
<gene>
    <name evidence="2" type="ORF">KBTEX_00679</name>
</gene>
<feature type="region of interest" description="Disordered" evidence="1">
    <location>
        <begin position="1"/>
        <end position="41"/>
    </location>
</feature>
<dbReference type="Pfam" id="PF05787">
    <property type="entry name" value="PhoX"/>
    <property type="match status" value="1"/>
</dbReference>
<dbReference type="PANTHER" id="PTHR35399">
    <property type="entry name" value="SLR8030 PROTEIN"/>
    <property type="match status" value="1"/>
</dbReference>
<feature type="compositionally biased region" description="Basic and acidic residues" evidence="1">
    <location>
        <begin position="27"/>
        <end position="38"/>
    </location>
</feature>
<sequence>MAFDDTQRITRTSLTDSDAPRGNNGNDVDRPLESRTRPETPFADVLQQRVSRRSVLRGALGAAPILAAPNLMMIASDARAAAGDDAFLADTLSFTPIAQSSADTVVVPEGYTVDIIARWGDSLTPDVEDLDTTTIAEGGLYQPGAADAQAQRFGYNCDAAHFFTLDGRSDRGLLCINHEYTNDDLLFPGFGNPDAFFDGLSEDQRGEAVGVMQNAHGISVVEVERTTGGWRYRRDSRYNRRVTAQTPIEISGPARGHDLLRARLAAGTGQIGQDGTRVMGTLNNCAGGQTPWRTYLAAEENIDQYFANFNDDVLADIAARDPYLARAVRSVAGYISDGPSFRRWERSGRASDARFDLAREPNEILRFGWIVETDPFNPDDVPKKRTAMGRFKHECAAATLTNDRRVAVYSGDDSRLEFVYKFVSDDAVGTDTGKDDDILDRGTLYAARFDSDGNGEWLALVHGRNGLTEANGFRNQADVLAMAREAASQAGATPMDRPEDIEPFNGRVYIAMTKNAKDADNPVARDATNADAANPRLHNTLGHVVEIREDGPDHGATTFTWEIFLLAGDPARGRFIDSEGTMRHFSEAVGEAPVGGLADTTTYFGGYGRAEEVDAFGCPDNLTHDSRHNLWIITDGNPFGHDGTFAVPTTGAARGKLRRFMAGPVDCEVCGCEFNPDETALFLDIQHPGDGGDLTGPTSSWPDGELGNAPKDRNGVIQPRPSLIAVRRTDGGRVGS</sequence>
<accession>A0A5B8R794</accession>
<dbReference type="EMBL" id="MN079083">
    <property type="protein sequence ID" value="QEA04371.1"/>
    <property type="molecule type" value="Genomic_DNA"/>
</dbReference>
<reference evidence="2" key="1">
    <citation type="submission" date="2019-06" db="EMBL/GenBank/DDBJ databases">
        <authorList>
            <person name="Murdoch R.W."/>
            <person name="Fathepure B."/>
        </authorList>
    </citation>
    <scope>NUCLEOTIDE SEQUENCE</scope>
</reference>
<proteinExistence type="predicted"/>
<name>A0A5B8R794_9ZZZZ</name>
<evidence type="ECO:0000256" key="1">
    <source>
        <dbReference type="SAM" id="MobiDB-lite"/>
    </source>
</evidence>
<evidence type="ECO:0008006" key="3">
    <source>
        <dbReference type="Google" id="ProtNLM"/>
    </source>
</evidence>
<dbReference type="InterPro" id="IPR006311">
    <property type="entry name" value="TAT_signal"/>
</dbReference>
<feature type="compositionally biased region" description="Basic and acidic residues" evidence="1">
    <location>
        <begin position="727"/>
        <end position="736"/>
    </location>
</feature>
<evidence type="ECO:0000313" key="2">
    <source>
        <dbReference type="EMBL" id="QEA04371.1"/>
    </source>
</evidence>
<feature type="region of interest" description="Disordered" evidence="1">
    <location>
        <begin position="688"/>
        <end position="736"/>
    </location>
</feature>
<dbReference type="PROSITE" id="PS51318">
    <property type="entry name" value="TAT"/>
    <property type="match status" value="1"/>
</dbReference>
<organism evidence="2">
    <name type="scientific">uncultured organism</name>
    <dbReference type="NCBI Taxonomy" id="155900"/>
    <lineage>
        <taxon>unclassified sequences</taxon>
        <taxon>environmental samples</taxon>
    </lineage>
</organism>
<dbReference type="InterPro" id="IPR008557">
    <property type="entry name" value="PhoX"/>
</dbReference>
<dbReference type="PANTHER" id="PTHR35399:SF2">
    <property type="entry name" value="DUF839 DOMAIN-CONTAINING PROTEIN"/>
    <property type="match status" value="1"/>
</dbReference>
<dbReference type="AlphaFoldDB" id="A0A5B8R794"/>